<protein>
    <submittedName>
        <fullName evidence="3">CAZy families CBM48|GH13 protein</fullName>
    </submittedName>
</protein>
<dbReference type="Gene3D" id="2.60.40.1180">
    <property type="entry name" value="Golgi alpha-mannosidase II"/>
    <property type="match status" value="1"/>
</dbReference>
<dbReference type="GO" id="GO:0003844">
    <property type="term" value="F:1,4-alpha-glucan branching enzyme activity"/>
    <property type="evidence" value="ECO:0007669"/>
    <property type="project" value="TreeGrafter"/>
</dbReference>
<evidence type="ECO:0000313" key="3">
    <source>
        <dbReference type="EMBL" id="AIA93695.1"/>
    </source>
</evidence>
<dbReference type="PANTHER" id="PTHR43651:SF3">
    <property type="entry name" value="1,4-ALPHA-GLUCAN-BRANCHING ENZYME"/>
    <property type="match status" value="1"/>
</dbReference>
<reference evidence="3" key="1">
    <citation type="journal article" date="2013" name="Environ. Microbiol.">
        <title>Seasonally variable intestinal metagenomes of the red palm weevil (Rhynchophorus ferrugineus).</title>
        <authorList>
            <person name="Jia S."/>
            <person name="Zhang X."/>
            <person name="Zhang G."/>
            <person name="Yin A."/>
            <person name="Zhang S."/>
            <person name="Li F."/>
            <person name="Wang L."/>
            <person name="Zhao D."/>
            <person name="Yun Q."/>
            <person name="Tala"/>
            <person name="Wang J."/>
            <person name="Sun G."/>
            <person name="Baabdullah M."/>
            <person name="Yu X."/>
            <person name="Hu S."/>
            <person name="Al-Mssallem I.S."/>
            <person name="Yu J."/>
        </authorList>
    </citation>
    <scope>NUCLEOTIDE SEQUENCE</scope>
</reference>
<feature type="region of interest" description="Disordered" evidence="1">
    <location>
        <begin position="108"/>
        <end position="138"/>
    </location>
</feature>
<dbReference type="InterPro" id="IPR013780">
    <property type="entry name" value="Glyco_hydro_b"/>
</dbReference>
<dbReference type="EMBL" id="KF126348">
    <property type="protein sequence ID" value="AIA93695.1"/>
    <property type="molecule type" value="Genomic_DNA"/>
</dbReference>
<dbReference type="GO" id="GO:0005975">
    <property type="term" value="P:carbohydrate metabolic process"/>
    <property type="evidence" value="ECO:0007669"/>
    <property type="project" value="InterPro"/>
</dbReference>
<feature type="non-terminal residue" evidence="3">
    <location>
        <position position="177"/>
    </location>
</feature>
<accession>A0A060CKT3</accession>
<dbReference type="InterPro" id="IPR006048">
    <property type="entry name" value="A-amylase/branching_C"/>
</dbReference>
<feature type="compositionally biased region" description="Pro residues" evidence="1">
    <location>
        <begin position="127"/>
        <end position="137"/>
    </location>
</feature>
<sequence length="177" mass="19703">WSLVDNPDLKYGWRRRLRPQLMRLARESGLLAAAPAQNLYVDRERKILVAERANLIFVFNFSVDRSEFGYPIRVPVPGIRELALDSDLPAYGGHGRVDHSFLYPPDESGTMRVYTPPAPDSSSPSARTPPDPRPFSPKPMKILPVCCQKCGADLKSGRVHALRHLQLLLHPAGGGAR</sequence>
<dbReference type="SUPFAM" id="SSF51011">
    <property type="entry name" value="Glycosyl hydrolase domain"/>
    <property type="match status" value="1"/>
</dbReference>
<feature type="domain" description="Alpha-amylase/branching enzyme C-terminal all beta" evidence="2">
    <location>
        <begin position="42"/>
        <end position="97"/>
    </location>
</feature>
<evidence type="ECO:0000259" key="2">
    <source>
        <dbReference type="Pfam" id="PF02806"/>
    </source>
</evidence>
<proteinExistence type="predicted"/>
<dbReference type="GO" id="GO:0005737">
    <property type="term" value="C:cytoplasm"/>
    <property type="evidence" value="ECO:0007669"/>
    <property type="project" value="TreeGrafter"/>
</dbReference>
<evidence type="ECO:0000256" key="1">
    <source>
        <dbReference type="SAM" id="MobiDB-lite"/>
    </source>
</evidence>
<dbReference type="AlphaFoldDB" id="A0A060CKT3"/>
<organism evidence="3">
    <name type="scientific">uncultured Cytophaga sp</name>
    <dbReference type="NCBI Taxonomy" id="160238"/>
    <lineage>
        <taxon>Bacteria</taxon>
        <taxon>Pseudomonadati</taxon>
        <taxon>Bacteroidota</taxon>
        <taxon>Cytophagia</taxon>
        <taxon>Cytophagales</taxon>
        <taxon>Cytophagaceae</taxon>
        <taxon>Cytophaga</taxon>
        <taxon>environmental samples</taxon>
    </lineage>
</organism>
<dbReference type="Pfam" id="PF02806">
    <property type="entry name" value="Alpha-amylase_C"/>
    <property type="match status" value="1"/>
</dbReference>
<dbReference type="PANTHER" id="PTHR43651">
    <property type="entry name" value="1,4-ALPHA-GLUCAN-BRANCHING ENZYME"/>
    <property type="match status" value="1"/>
</dbReference>
<name>A0A060CKT3_9BACT</name>
<feature type="non-terminal residue" evidence="3">
    <location>
        <position position="1"/>
    </location>
</feature>
<dbReference type="GO" id="GO:0043169">
    <property type="term" value="F:cation binding"/>
    <property type="evidence" value="ECO:0007669"/>
    <property type="project" value="InterPro"/>
</dbReference>